<dbReference type="InterPro" id="IPR012338">
    <property type="entry name" value="Beta-lactam/transpept-like"/>
</dbReference>
<dbReference type="AlphaFoldDB" id="A0AAC9L6M7"/>
<dbReference type="PANTHER" id="PTHR43283">
    <property type="entry name" value="BETA-LACTAMASE-RELATED"/>
    <property type="match status" value="1"/>
</dbReference>
<gene>
    <name evidence="4" type="ORF">UA74_01365</name>
</gene>
<dbReference type="InterPro" id="IPR001466">
    <property type="entry name" value="Beta-lactam-related"/>
</dbReference>
<dbReference type="Gene3D" id="3.40.710.10">
    <property type="entry name" value="DD-peptidase/beta-lactamase superfamily"/>
    <property type="match status" value="1"/>
</dbReference>
<dbReference type="Proteomes" id="UP000185511">
    <property type="component" value="Chromosome"/>
</dbReference>
<dbReference type="GO" id="GO:0016787">
    <property type="term" value="F:hydrolase activity"/>
    <property type="evidence" value="ECO:0007669"/>
    <property type="project" value="UniProtKB-KW"/>
</dbReference>
<keyword evidence="2" id="KW-0732">Signal</keyword>
<feature type="chain" id="PRO_5042151574" evidence="2">
    <location>
        <begin position="25"/>
        <end position="425"/>
    </location>
</feature>
<organism evidence="4 5">
    <name type="scientific">Actinoalloteichus fjordicus</name>
    <dbReference type="NCBI Taxonomy" id="1612552"/>
    <lineage>
        <taxon>Bacteria</taxon>
        <taxon>Bacillati</taxon>
        <taxon>Actinomycetota</taxon>
        <taxon>Actinomycetes</taxon>
        <taxon>Pseudonocardiales</taxon>
        <taxon>Pseudonocardiaceae</taxon>
        <taxon>Actinoalloteichus</taxon>
    </lineage>
</organism>
<dbReference type="Pfam" id="PF00144">
    <property type="entry name" value="Beta-lactamase"/>
    <property type="match status" value="1"/>
</dbReference>
<keyword evidence="5" id="KW-1185">Reference proteome</keyword>
<protein>
    <submittedName>
        <fullName evidence="4">Penicillin-binding protein, beta-lactamase class C</fullName>
    </submittedName>
</protein>
<evidence type="ECO:0000313" key="4">
    <source>
        <dbReference type="EMBL" id="APU12363.1"/>
    </source>
</evidence>
<name>A0AAC9L6M7_9PSEU</name>
<dbReference type="RefSeq" id="WP_075743280.1">
    <property type="nucleotide sequence ID" value="NZ_CP016076.1"/>
</dbReference>
<dbReference type="KEGG" id="acad:UA74_01365"/>
<keyword evidence="1" id="KW-0378">Hydrolase</keyword>
<evidence type="ECO:0000256" key="1">
    <source>
        <dbReference type="ARBA" id="ARBA00022801"/>
    </source>
</evidence>
<accession>A0AAC9L6M7</accession>
<dbReference type="InterPro" id="IPR050789">
    <property type="entry name" value="Diverse_Enzym_Activities"/>
</dbReference>
<evidence type="ECO:0000259" key="3">
    <source>
        <dbReference type="Pfam" id="PF00144"/>
    </source>
</evidence>
<reference evidence="5" key="1">
    <citation type="submission" date="2016-06" db="EMBL/GenBank/DDBJ databases">
        <title>Complete genome sequence of Actinoalloteichus fjordicus DSM 46855 (=ADI127-17), type strain of the new species Actinoalloteichus fjordicus.</title>
        <authorList>
            <person name="Ruckert C."/>
            <person name="Nouioui I."/>
            <person name="Willmese J."/>
            <person name="van Wezel G."/>
            <person name="Klenk H.-P."/>
            <person name="Kalinowski J."/>
            <person name="Zotchev S.B."/>
        </authorList>
    </citation>
    <scope>NUCLEOTIDE SEQUENCE [LARGE SCALE GENOMIC DNA]</scope>
    <source>
        <strain evidence="5">ADI127-7</strain>
    </source>
</reference>
<dbReference type="SUPFAM" id="SSF56601">
    <property type="entry name" value="beta-lactamase/transpeptidase-like"/>
    <property type="match status" value="1"/>
</dbReference>
<feature type="signal peptide" evidence="2">
    <location>
        <begin position="1"/>
        <end position="24"/>
    </location>
</feature>
<evidence type="ECO:0000313" key="5">
    <source>
        <dbReference type="Proteomes" id="UP000185511"/>
    </source>
</evidence>
<evidence type="ECO:0000256" key="2">
    <source>
        <dbReference type="SAM" id="SignalP"/>
    </source>
</evidence>
<dbReference type="EMBL" id="CP016076">
    <property type="protein sequence ID" value="APU12363.1"/>
    <property type="molecule type" value="Genomic_DNA"/>
</dbReference>
<feature type="domain" description="Beta-lactamase-related" evidence="3">
    <location>
        <begin position="78"/>
        <end position="411"/>
    </location>
</feature>
<sequence length="425" mass="44855">MRALPLVLVSAAVLGAAMVPAALAEQPTQSTTGRAVTDCAPLRPGTPGEAGLDPAPIDEALDAVRSWTSGSGSERPLYPGAVVVLVHDGIVTTSEATGHALRYADGDGTELPAAEQIPTSEDTIFDLASLSKLFTSIVTMQQVEQGRIRLDRPVAEYLPEFAAAGKESVTVRQLLTHTSGLPPFLLLWRDWPDVPSRLHASLTAELQAAPGTAYIYSDLNMIALAVLVERVTGRTLPDLVRTGITEPLGMTDTGYRPASEDLPRIAATEFQADPPRGMVHGEVHDENAWSLNGTAGHAGVFGTAGDLAILGQTMLNEGCYDGRRILRAGTVRQMLTDHNPDFPDHPRGLGFELNQSFYMGGLAGPAAAGHTGYTGTSMVIDRAGGSIAVLLTNRVHPSRDWGSINPARVAVADGLAAARTPARLR</sequence>
<proteinExistence type="predicted"/>
<dbReference type="PANTHER" id="PTHR43283:SF11">
    <property type="entry name" value="BETA-LACTAMASE-RELATED DOMAIN-CONTAINING PROTEIN"/>
    <property type="match status" value="1"/>
</dbReference>